<dbReference type="SUPFAM" id="SSF57277">
    <property type="entry name" value="Granulin repeat"/>
    <property type="match status" value="2"/>
</dbReference>
<keyword evidence="4" id="KW-1015">Disulfide bond</keyword>
<name>A0A8J7P607_ATRSP</name>
<dbReference type="PANTHER" id="PTHR12274:SF3">
    <property type="entry name" value="PROGRANULIN"/>
    <property type="match status" value="1"/>
</dbReference>
<feature type="non-terminal residue" evidence="7">
    <location>
        <position position="292"/>
    </location>
</feature>
<sequence>MLKTAILFLVVGLASSANVCPDGSSCPESATCCYSDTGYRCCPYPDAVCCADHIHGCPQGRKCNLIEMTCDSHDAEPGIPMVKNIPAAEQDAFLPIMMGRPDANVESTVVHCDSSHFCPDGYTCCRHPHGIWNCCPLSPAVCCLDGLHCCPIGYHCDDTFTKCLRNGLSIPSFLKSPALTVKSSNMTTPAAQVLRDEGTEEKLPWVKLQKAVASLSKSSVIRCDGVYYCPENTTCCKKTYNSWSCCPFPLAQCCQDRLHCCPYSYTCDGSSTMCVKNNQRIPSAEKEDAQWD</sequence>
<comment type="subcellular location">
    <subcellularLocation>
        <location evidence="1">Secreted</location>
    </subcellularLocation>
</comment>
<dbReference type="InterPro" id="IPR000118">
    <property type="entry name" value="Granulin"/>
</dbReference>
<feature type="signal peptide" evidence="5">
    <location>
        <begin position="1"/>
        <end position="16"/>
    </location>
</feature>
<feature type="domain" description="Granulins" evidence="6">
    <location>
        <begin position="254"/>
        <end position="267"/>
    </location>
</feature>
<evidence type="ECO:0000256" key="5">
    <source>
        <dbReference type="SAM" id="SignalP"/>
    </source>
</evidence>
<keyword evidence="8" id="KW-1185">Reference proteome</keyword>
<dbReference type="GO" id="GO:0005576">
    <property type="term" value="C:extracellular region"/>
    <property type="evidence" value="ECO:0007669"/>
    <property type="project" value="UniProtKB-SubCell"/>
</dbReference>
<accession>A0A8J7P607</accession>
<keyword evidence="3" id="KW-0964">Secreted</keyword>
<dbReference type="SMART" id="SM00277">
    <property type="entry name" value="GRAN"/>
    <property type="match status" value="3"/>
</dbReference>
<feature type="domain" description="Granulins" evidence="6">
    <location>
        <begin position="143"/>
        <end position="156"/>
    </location>
</feature>
<dbReference type="AlphaFoldDB" id="A0A8J7P607"/>
<protein>
    <submittedName>
        <fullName evidence="7">GRN protein</fullName>
    </submittedName>
</protein>
<reference evidence="7" key="1">
    <citation type="journal article" date="2021" name="Cell">
        <title>Tracing the genetic footprints of vertebrate landing in non-teleost ray-finned fishes.</title>
        <authorList>
            <person name="Bi X."/>
            <person name="Wang K."/>
            <person name="Yang L."/>
            <person name="Pan H."/>
            <person name="Jiang H."/>
            <person name="Wei Q."/>
            <person name="Fang M."/>
            <person name="Yu H."/>
            <person name="Zhu C."/>
            <person name="Cai Y."/>
            <person name="He Y."/>
            <person name="Gan X."/>
            <person name="Zeng H."/>
            <person name="Yu D."/>
            <person name="Zhu Y."/>
            <person name="Jiang H."/>
            <person name="Qiu Q."/>
            <person name="Yang H."/>
            <person name="Zhang Y.E."/>
            <person name="Wang W."/>
            <person name="Zhu M."/>
            <person name="He S."/>
            <person name="Zhang G."/>
        </authorList>
    </citation>
    <scope>NUCLEOTIDE SEQUENCE</scope>
    <source>
        <strain evidence="7">Allg_001</strain>
    </source>
</reference>
<keyword evidence="5" id="KW-0732">Signal</keyword>
<gene>
    <name evidence="7" type="primary">Grn_1</name>
    <name evidence="7" type="ORF">GTO95_0017072</name>
</gene>
<dbReference type="InterPro" id="IPR039036">
    <property type="entry name" value="Granulin_fam"/>
</dbReference>
<dbReference type="PANTHER" id="PTHR12274">
    <property type="entry name" value="GRANULIN"/>
    <property type="match status" value="1"/>
</dbReference>
<dbReference type="Proteomes" id="UP000736164">
    <property type="component" value="Unassembled WGS sequence"/>
</dbReference>
<evidence type="ECO:0000256" key="2">
    <source>
        <dbReference type="ARBA" id="ARBA00010093"/>
    </source>
</evidence>
<comment type="caution">
    <text evidence="7">The sequence shown here is derived from an EMBL/GenBank/DDBJ whole genome shotgun (WGS) entry which is preliminary data.</text>
</comment>
<dbReference type="EMBL" id="JAAWVO010073886">
    <property type="protein sequence ID" value="MBN3325056.1"/>
    <property type="molecule type" value="Genomic_DNA"/>
</dbReference>
<evidence type="ECO:0000313" key="7">
    <source>
        <dbReference type="EMBL" id="MBN3325056.1"/>
    </source>
</evidence>
<proteinExistence type="inferred from homology"/>
<feature type="chain" id="PRO_5035163212" evidence="5">
    <location>
        <begin position="17"/>
        <end position="292"/>
    </location>
</feature>
<evidence type="ECO:0000259" key="6">
    <source>
        <dbReference type="PROSITE" id="PS00799"/>
    </source>
</evidence>
<organism evidence="7 8">
    <name type="scientific">Atractosteus spatula</name>
    <name type="common">Alligator gar</name>
    <name type="synonym">Lepisosteus spatula</name>
    <dbReference type="NCBI Taxonomy" id="7917"/>
    <lineage>
        <taxon>Eukaryota</taxon>
        <taxon>Metazoa</taxon>
        <taxon>Chordata</taxon>
        <taxon>Craniata</taxon>
        <taxon>Vertebrata</taxon>
        <taxon>Euteleostomi</taxon>
        <taxon>Actinopterygii</taxon>
        <taxon>Neopterygii</taxon>
        <taxon>Holostei</taxon>
        <taxon>Semionotiformes</taxon>
        <taxon>Lepisosteidae</taxon>
        <taxon>Atractosteus</taxon>
    </lineage>
</organism>
<evidence type="ECO:0000256" key="3">
    <source>
        <dbReference type="ARBA" id="ARBA00022525"/>
    </source>
</evidence>
<dbReference type="InterPro" id="IPR037277">
    <property type="entry name" value="Granulin_sf"/>
</dbReference>
<comment type="similarity">
    <text evidence="2">Belongs to the granulin family.</text>
</comment>
<feature type="non-terminal residue" evidence="7">
    <location>
        <position position="1"/>
    </location>
</feature>
<evidence type="ECO:0000256" key="4">
    <source>
        <dbReference type="ARBA" id="ARBA00023157"/>
    </source>
</evidence>
<dbReference type="Gene3D" id="2.10.25.160">
    <property type="entry name" value="Granulin"/>
    <property type="match status" value="3"/>
</dbReference>
<evidence type="ECO:0000256" key="1">
    <source>
        <dbReference type="ARBA" id="ARBA00004613"/>
    </source>
</evidence>
<dbReference type="PROSITE" id="PS00799">
    <property type="entry name" value="GRANULINS"/>
    <property type="match status" value="2"/>
</dbReference>
<evidence type="ECO:0000313" key="8">
    <source>
        <dbReference type="Proteomes" id="UP000736164"/>
    </source>
</evidence>
<dbReference type="Pfam" id="PF00396">
    <property type="entry name" value="Granulin"/>
    <property type="match status" value="3"/>
</dbReference>